<evidence type="ECO:0000256" key="3">
    <source>
        <dbReference type="ARBA" id="ARBA00022603"/>
    </source>
</evidence>
<evidence type="ECO:0000256" key="4">
    <source>
        <dbReference type="ARBA" id="ARBA00022679"/>
    </source>
</evidence>
<sequence length="215" mass="22836">MSAARLTAGLAALGLDLDAAAQQKLLAYQALLLKWNRTYNLTALRDPAKVLPYHLLDSLALLPFVGDGDLLDVGSGGGMPGIPVAIARPDLAVTLVDSNSKKVAFLTQAAIELGLPNVSARCSRVEELARPEGYAQITSRAFAELVDFIRLTRNLIAPTGRWLAMKGVYPADEIARLDAADLGVKVEAVHPLSVPEVEGERHVVIIVPTSVPVTA</sequence>
<dbReference type="PANTHER" id="PTHR31760:SF0">
    <property type="entry name" value="S-ADENOSYL-L-METHIONINE-DEPENDENT METHYLTRANSFERASES SUPERFAMILY PROTEIN"/>
    <property type="match status" value="1"/>
</dbReference>
<dbReference type="Proteomes" id="UP000323671">
    <property type="component" value="Chromosome"/>
</dbReference>
<dbReference type="Pfam" id="PF02527">
    <property type="entry name" value="GidB"/>
    <property type="match status" value="1"/>
</dbReference>
<dbReference type="RefSeq" id="WP_149426361.1">
    <property type="nucleotide sequence ID" value="NZ_CP022579.1"/>
</dbReference>
<dbReference type="GO" id="GO:0070043">
    <property type="term" value="F:rRNA (guanine-N7-)-methyltransferase activity"/>
    <property type="evidence" value="ECO:0007669"/>
    <property type="project" value="UniProtKB-UniRule"/>
</dbReference>
<feature type="binding site" evidence="6">
    <location>
        <begin position="125"/>
        <end position="126"/>
    </location>
    <ligand>
        <name>S-adenosyl-L-methionine</name>
        <dbReference type="ChEBI" id="CHEBI:59789"/>
    </ligand>
</feature>
<gene>
    <name evidence="7" type="primary">gidB</name>
    <name evidence="6" type="synonym">rsmG</name>
    <name evidence="7" type="ORF">OTERR_31090</name>
</gene>
<keyword evidence="2 6" id="KW-0698">rRNA processing</keyword>
<reference evidence="7 8" key="1">
    <citation type="submission" date="2017-07" db="EMBL/GenBank/DDBJ databases">
        <title>Complete genome sequence of Oryzomicrobium terrae TPP412.</title>
        <authorList>
            <person name="Chiu L.-W."/>
            <person name="Lo K.-J."/>
            <person name="Tsai Y.-M."/>
            <person name="Lin S.-S."/>
            <person name="Kuo C.-H."/>
            <person name="Liu C.-T."/>
        </authorList>
    </citation>
    <scope>NUCLEOTIDE SEQUENCE [LARGE SCALE GENOMIC DNA]</scope>
    <source>
        <strain evidence="7 8">TPP412</strain>
    </source>
</reference>
<dbReference type="SUPFAM" id="SSF53335">
    <property type="entry name" value="S-adenosyl-L-methionine-dependent methyltransferases"/>
    <property type="match status" value="1"/>
</dbReference>
<dbReference type="AlphaFoldDB" id="A0A5C1ED45"/>
<accession>A0A5C1ED45</accession>
<feature type="binding site" evidence="6">
    <location>
        <position position="140"/>
    </location>
    <ligand>
        <name>S-adenosyl-L-methionine</name>
        <dbReference type="ChEBI" id="CHEBI:59789"/>
    </ligand>
</feature>
<feature type="binding site" evidence="6">
    <location>
        <position position="79"/>
    </location>
    <ligand>
        <name>S-adenosyl-L-methionine</name>
        <dbReference type="ChEBI" id="CHEBI:59789"/>
    </ligand>
</feature>
<evidence type="ECO:0000256" key="2">
    <source>
        <dbReference type="ARBA" id="ARBA00022552"/>
    </source>
</evidence>
<organism evidence="7 8">
    <name type="scientific">Oryzomicrobium terrae</name>
    <dbReference type="NCBI Taxonomy" id="1735038"/>
    <lineage>
        <taxon>Bacteria</taxon>
        <taxon>Pseudomonadati</taxon>
        <taxon>Pseudomonadota</taxon>
        <taxon>Betaproteobacteria</taxon>
        <taxon>Rhodocyclales</taxon>
        <taxon>Rhodocyclaceae</taxon>
        <taxon>Oryzomicrobium</taxon>
    </lineage>
</organism>
<keyword evidence="5 6" id="KW-0949">S-adenosyl-L-methionine</keyword>
<dbReference type="NCBIfam" id="TIGR00138">
    <property type="entry name" value="rsmG_gidB"/>
    <property type="match status" value="1"/>
</dbReference>
<dbReference type="PIRSF" id="PIRSF003078">
    <property type="entry name" value="GidB"/>
    <property type="match status" value="1"/>
</dbReference>
<evidence type="ECO:0000313" key="8">
    <source>
        <dbReference type="Proteomes" id="UP000323671"/>
    </source>
</evidence>
<dbReference type="InterPro" id="IPR029063">
    <property type="entry name" value="SAM-dependent_MTases_sf"/>
</dbReference>
<keyword evidence="8" id="KW-1185">Reference proteome</keyword>
<comment type="catalytic activity">
    <reaction evidence="6">
        <text>guanosine(527) in 16S rRNA + S-adenosyl-L-methionine = N(7)-methylguanosine(527) in 16S rRNA + S-adenosyl-L-homocysteine</text>
        <dbReference type="Rhea" id="RHEA:42732"/>
        <dbReference type="Rhea" id="RHEA-COMP:10209"/>
        <dbReference type="Rhea" id="RHEA-COMP:10210"/>
        <dbReference type="ChEBI" id="CHEBI:57856"/>
        <dbReference type="ChEBI" id="CHEBI:59789"/>
        <dbReference type="ChEBI" id="CHEBI:74269"/>
        <dbReference type="ChEBI" id="CHEBI:74480"/>
        <dbReference type="EC" id="2.1.1.170"/>
    </reaction>
</comment>
<dbReference type="Gene3D" id="3.40.50.150">
    <property type="entry name" value="Vaccinia Virus protein VP39"/>
    <property type="match status" value="1"/>
</dbReference>
<dbReference type="PANTHER" id="PTHR31760">
    <property type="entry name" value="S-ADENOSYL-L-METHIONINE-DEPENDENT METHYLTRANSFERASES SUPERFAMILY PROTEIN"/>
    <property type="match status" value="1"/>
</dbReference>
<comment type="subcellular location">
    <subcellularLocation>
        <location evidence="6">Cytoplasm</location>
    </subcellularLocation>
</comment>
<keyword evidence="3 6" id="KW-0489">Methyltransferase</keyword>
<keyword evidence="4 6" id="KW-0808">Transferase</keyword>
<evidence type="ECO:0000256" key="5">
    <source>
        <dbReference type="ARBA" id="ARBA00022691"/>
    </source>
</evidence>
<dbReference type="HAMAP" id="MF_00074">
    <property type="entry name" value="16SrRNA_methyltr_G"/>
    <property type="match status" value="1"/>
</dbReference>
<feature type="binding site" evidence="6">
    <location>
        <position position="74"/>
    </location>
    <ligand>
        <name>S-adenosyl-L-methionine</name>
        <dbReference type="ChEBI" id="CHEBI:59789"/>
    </ligand>
</feature>
<comment type="caution">
    <text evidence="6">Lacks conserved residue(s) required for the propagation of feature annotation.</text>
</comment>
<dbReference type="KEGG" id="otr:OTERR_31090"/>
<protein>
    <recommendedName>
        <fullName evidence="6">Ribosomal RNA small subunit methyltransferase G</fullName>
        <ecNumber evidence="6">2.1.1.170</ecNumber>
    </recommendedName>
    <alternativeName>
        <fullName evidence="6">16S rRNA 7-methylguanosine methyltransferase</fullName>
        <shortName evidence="6">16S rRNA m7G methyltransferase</shortName>
    </alternativeName>
</protein>
<dbReference type="EMBL" id="CP022579">
    <property type="protein sequence ID" value="QEL66585.1"/>
    <property type="molecule type" value="Genomic_DNA"/>
</dbReference>
<comment type="function">
    <text evidence="6">Specifically methylates the N7 position of guanine in position 527 of 16S rRNA.</text>
</comment>
<name>A0A5C1ED45_9RHOO</name>
<proteinExistence type="inferred from homology"/>
<evidence type="ECO:0000256" key="1">
    <source>
        <dbReference type="ARBA" id="ARBA00022490"/>
    </source>
</evidence>
<evidence type="ECO:0000313" key="7">
    <source>
        <dbReference type="EMBL" id="QEL66585.1"/>
    </source>
</evidence>
<comment type="similarity">
    <text evidence="6">Belongs to the methyltransferase superfamily. RNA methyltransferase RsmG family.</text>
</comment>
<evidence type="ECO:0000256" key="6">
    <source>
        <dbReference type="HAMAP-Rule" id="MF_00074"/>
    </source>
</evidence>
<dbReference type="EC" id="2.1.1.170" evidence="6"/>
<dbReference type="InterPro" id="IPR003682">
    <property type="entry name" value="rRNA_ssu_MeTfrase_G"/>
</dbReference>
<dbReference type="GO" id="GO:0005829">
    <property type="term" value="C:cytosol"/>
    <property type="evidence" value="ECO:0007669"/>
    <property type="project" value="TreeGrafter"/>
</dbReference>
<keyword evidence="1 6" id="KW-0963">Cytoplasm</keyword>